<dbReference type="Pfam" id="PF08386">
    <property type="entry name" value="Abhydrolase_4"/>
    <property type="match status" value="1"/>
</dbReference>
<evidence type="ECO:0000256" key="2">
    <source>
        <dbReference type="ARBA" id="ARBA00022801"/>
    </source>
</evidence>
<evidence type="ECO:0000256" key="1">
    <source>
        <dbReference type="ARBA" id="ARBA00010088"/>
    </source>
</evidence>
<dbReference type="GO" id="GO:0016787">
    <property type="term" value="F:hydrolase activity"/>
    <property type="evidence" value="ECO:0007669"/>
    <property type="project" value="UniProtKB-KW"/>
</dbReference>
<feature type="domain" description="Peptidase S33 tripeptidyl aminopeptidase-like C-terminal" evidence="5">
    <location>
        <begin position="533"/>
        <end position="634"/>
    </location>
</feature>
<dbReference type="OrthoDB" id="425534at2759"/>
<evidence type="ECO:0000256" key="3">
    <source>
        <dbReference type="SAM" id="Phobius"/>
    </source>
</evidence>
<dbReference type="InterPro" id="IPR051601">
    <property type="entry name" value="Serine_prot/Carboxylest_S33"/>
</dbReference>
<gene>
    <name evidence="6" type="ORF">CGCSCA2_v005630</name>
</gene>
<evidence type="ECO:0000313" key="6">
    <source>
        <dbReference type="EMBL" id="KAF4859995.1"/>
    </source>
</evidence>
<name>A0A9P5K6L2_COLSI</name>
<dbReference type="InterPro" id="IPR000073">
    <property type="entry name" value="AB_hydrolase_1"/>
</dbReference>
<keyword evidence="7" id="KW-1185">Reference proteome</keyword>
<keyword evidence="3" id="KW-0812">Transmembrane</keyword>
<sequence>MSDCDEYLLDTSVMDKSSLFGLGLADEPRHAHQPRPRKTNAIRIAAIASGLILYFSFPSFISLGDRPPSLPSSPLADPEFDWLQIVPQEQFIYQPCFGGYQCARLSVPINWNDTANPARAAIAVIKVPAKVPVTDPRYGGAIVLNPGGPGNSGVGQVLRKGRHMQTIVDAAHPVFAPDGLSDVKYFDIIGFDARAVNNTTPHLTCFPNKQSELNFLARQPSDFLFGISNTYIDLAWANYHAFGESCAIQRGDEPNMAEFANTAQVVEDIVAMIERHAEWREVEAQQIMSSCQGSKLSKSDRERIINTTRWQKGAEKLNYWGVSYGTILGQTFSVMHPDRVSRVLIDGVVDPDDYYSADWLKNLQDTDQILQQWASYCNQAPEACPLASPHTPPSIINARMARLANSLLEEPIPVLGTAEHGPTVIDYADIMQLFADSVYDQKLVEPYFELFSDLLLDRNGTSTAALKMEGDLTPLSLNADCIKDGSYSAACVRDQGPSGFFAAIACGDGPDLRNTSKAEFREYFKEVRGQSDVLGAAWSGHRMLCINWQARPAWRVEGPWTANTSYPLLIIGNTYDPVTPLRNARRVSTLFPGSVVLHQNTEGHGLHASPSICTGKAVRAYFQDGTLPEIDTVCEPEYRAWIGCVNPDGCDGRSDEDQALWEALNGMNQNYRR</sequence>
<reference evidence="6" key="1">
    <citation type="submission" date="2019-06" db="EMBL/GenBank/DDBJ databases">
        <authorList>
            <person name="Gan P."/>
            <person name="Shirasu K."/>
        </authorList>
    </citation>
    <scope>NUCLEOTIDE SEQUENCE [LARGE SCALE GENOMIC DNA]</scope>
    <source>
        <strain evidence="6">CAD2</strain>
    </source>
</reference>
<evidence type="ECO:0000259" key="4">
    <source>
        <dbReference type="Pfam" id="PF00561"/>
    </source>
</evidence>
<keyword evidence="3" id="KW-0472">Membrane</keyword>
<organism evidence="6 7">
    <name type="scientific">Colletotrichum siamense</name>
    <name type="common">Anthracnose fungus</name>
    <dbReference type="NCBI Taxonomy" id="690259"/>
    <lineage>
        <taxon>Eukaryota</taxon>
        <taxon>Fungi</taxon>
        <taxon>Dikarya</taxon>
        <taxon>Ascomycota</taxon>
        <taxon>Pezizomycotina</taxon>
        <taxon>Sordariomycetes</taxon>
        <taxon>Hypocreomycetidae</taxon>
        <taxon>Glomerellales</taxon>
        <taxon>Glomerellaceae</taxon>
        <taxon>Colletotrichum</taxon>
        <taxon>Colletotrichum gloeosporioides species complex</taxon>
    </lineage>
</organism>
<comment type="caution">
    <text evidence="6">The sequence shown here is derived from an EMBL/GenBank/DDBJ whole genome shotgun (WGS) entry which is preliminary data.</text>
</comment>
<proteinExistence type="inferred from homology"/>
<dbReference type="InterPro" id="IPR013595">
    <property type="entry name" value="Pept_S33_TAP-like_C"/>
</dbReference>
<dbReference type="Proteomes" id="UP000711996">
    <property type="component" value="Unassembled WGS sequence"/>
</dbReference>
<dbReference type="SUPFAM" id="SSF53474">
    <property type="entry name" value="alpha/beta-Hydrolases"/>
    <property type="match status" value="1"/>
</dbReference>
<dbReference type="AlphaFoldDB" id="A0A9P5K6L2"/>
<evidence type="ECO:0000259" key="5">
    <source>
        <dbReference type="Pfam" id="PF08386"/>
    </source>
</evidence>
<dbReference type="EMBL" id="QPMT01000014">
    <property type="protein sequence ID" value="KAF4859995.1"/>
    <property type="molecule type" value="Genomic_DNA"/>
</dbReference>
<feature type="transmembrane region" description="Helical" evidence="3">
    <location>
        <begin position="41"/>
        <end position="61"/>
    </location>
</feature>
<dbReference type="Gene3D" id="3.40.50.1820">
    <property type="entry name" value="alpha/beta hydrolase"/>
    <property type="match status" value="1"/>
</dbReference>
<keyword evidence="3" id="KW-1133">Transmembrane helix</keyword>
<keyword evidence="2 6" id="KW-0378">Hydrolase</keyword>
<protein>
    <submittedName>
        <fullName evidence="6">Hydrolase</fullName>
    </submittedName>
</protein>
<dbReference type="PANTHER" id="PTHR43248">
    <property type="entry name" value="2-SUCCINYL-6-HYDROXY-2,4-CYCLOHEXADIENE-1-CARBOXYLATE SYNTHASE"/>
    <property type="match status" value="1"/>
</dbReference>
<accession>A0A9P5K6L2</accession>
<dbReference type="PANTHER" id="PTHR43248:SF25">
    <property type="entry name" value="AB HYDROLASE-1 DOMAIN-CONTAINING PROTEIN-RELATED"/>
    <property type="match status" value="1"/>
</dbReference>
<dbReference type="InterPro" id="IPR029058">
    <property type="entry name" value="AB_hydrolase_fold"/>
</dbReference>
<comment type="similarity">
    <text evidence="1">Belongs to the peptidase S33 family.</text>
</comment>
<dbReference type="Pfam" id="PF00561">
    <property type="entry name" value="Abhydrolase_1"/>
    <property type="match status" value="1"/>
</dbReference>
<feature type="domain" description="AB hydrolase-1" evidence="4">
    <location>
        <begin position="141"/>
        <end position="382"/>
    </location>
</feature>
<evidence type="ECO:0000313" key="7">
    <source>
        <dbReference type="Proteomes" id="UP000711996"/>
    </source>
</evidence>